<name>A0A3B1CI32_9ZZZZ</name>
<dbReference type="EMBL" id="UOGF01000056">
    <property type="protein sequence ID" value="VAX29879.1"/>
    <property type="molecule type" value="Genomic_DNA"/>
</dbReference>
<dbReference type="Gene3D" id="2.40.10.220">
    <property type="entry name" value="predicted glycosyltransferase like domains"/>
    <property type="match status" value="1"/>
</dbReference>
<dbReference type="AlphaFoldDB" id="A0A3B1CI32"/>
<accession>A0A3B1CI32</accession>
<dbReference type="InterPro" id="IPR009875">
    <property type="entry name" value="PilZ_domain"/>
</dbReference>
<gene>
    <name evidence="2" type="ORF">MNBD_NITROSPIRAE01-78</name>
</gene>
<evidence type="ECO:0000259" key="1">
    <source>
        <dbReference type="Pfam" id="PF07238"/>
    </source>
</evidence>
<sequence length="119" mass="13561">MQNRRRNTRIPIATIAHITPHGLQRGSEVMVRDLSIEGMGCYVDHACQKGDMMLVKIKLDLPGKNSGVIQATLMGQIIWVKLMNEEKKYAVGLEFRDMESRHPELHTHLKHLETQNSST</sequence>
<feature type="domain" description="PilZ" evidence="1">
    <location>
        <begin position="3"/>
        <end position="102"/>
    </location>
</feature>
<dbReference type="GO" id="GO:0035438">
    <property type="term" value="F:cyclic-di-GMP binding"/>
    <property type="evidence" value="ECO:0007669"/>
    <property type="project" value="InterPro"/>
</dbReference>
<protein>
    <recommendedName>
        <fullName evidence="1">PilZ domain-containing protein</fullName>
    </recommendedName>
</protein>
<dbReference type="Pfam" id="PF07238">
    <property type="entry name" value="PilZ"/>
    <property type="match status" value="1"/>
</dbReference>
<dbReference type="SUPFAM" id="SSF141371">
    <property type="entry name" value="PilZ domain-like"/>
    <property type="match status" value="1"/>
</dbReference>
<evidence type="ECO:0000313" key="2">
    <source>
        <dbReference type="EMBL" id="VAX29879.1"/>
    </source>
</evidence>
<organism evidence="2">
    <name type="scientific">hydrothermal vent metagenome</name>
    <dbReference type="NCBI Taxonomy" id="652676"/>
    <lineage>
        <taxon>unclassified sequences</taxon>
        <taxon>metagenomes</taxon>
        <taxon>ecological metagenomes</taxon>
    </lineage>
</organism>
<reference evidence="2" key="1">
    <citation type="submission" date="2018-06" db="EMBL/GenBank/DDBJ databases">
        <authorList>
            <person name="Zhirakovskaya E."/>
        </authorList>
    </citation>
    <scope>NUCLEOTIDE SEQUENCE</scope>
</reference>
<proteinExistence type="predicted"/>